<sequence length="231" mass="24911">MEVIEMSRVHEGAGAGLRSALESSAASARLHAALTAGMHPNAEYVEVLVERCAVEPDFFVRDMLTWALTRHDASATAERLLSELGSEVPQGRSQALHTLSKIGDARTWPAITTELLEDEDDEVARTAWRTAAGLVPEGRETELAETLFTQFDRGNGEVQRSLSRAFVALGEAVLPVVERATTARDPGVRAHALATKRLMQHPDEGFEAAIAEARRVVALRGAPLVGEHAGC</sequence>
<gene>
    <name evidence="1" type="ORF">GCM10017577_66490</name>
</gene>
<protein>
    <recommendedName>
        <fullName evidence="3">HEAT repeat domain-containing protein</fullName>
    </recommendedName>
</protein>
<dbReference type="SUPFAM" id="SSF48371">
    <property type="entry name" value="ARM repeat"/>
    <property type="match status" value="1"/>
</dbReference>
<name>A0A9W6P0B0_9PSEU</name>
<proteinExistence type="predicted"/>
<dbReference type="Proteomes" id="UP001143463">
    <property type="component" value="Unassembled WGS sequence"/>
</dbReference>
<dbReference type="InterPro" id="IPR011989">
    <property type="entry name" value="ARM-like"/>
</dbReference>
<comment type="caution">
    <text evidence="1">The sequence shown here is derived from an EMBL/GenBank/DDBJ whole genome shotgun (WGS) entry which is preliminary data.</text>
</comment>
<dbReference type="EMBL" id="BSFQ01000048">
    <property type="protein sequence ID" value="GLL15498.1"/>
    <property type="molecule type" value="Genomic_DNA"/>
</dbReference>
<reference evidence="1" key="1">
    <citation type="journal article" date="2014" name="Int. J. Syst. Evol. Microbiol.">
        <title>Complete genome sequence of Corynebacterium casei LMG S-19264T (=DSM 44701T), isolated from a smear-ripened cheese.</title>
        <authorList>
            <consortium name="US DOE Joint Genome Institute (JGI-PGF)"/>
            <person name="Walter F."/>
            <person name="Albersmeier A."/>
            <person name="Kalinowski J."/>
            <person name="Ruckert C."/>
        </authorList>
    </citation>
    <scope>NUCLEOTIDE SEQUENCE</scope>
    <source>
        <strain evidence="1">VKM Ac-1069</strain>
    </source>
</reference>
<dbReference type="InterPro" id="IPR016024">
    <property type="entry name" value="ARM-type_fold"/>
</dbReference>
<evidence type="ECO:0000313" key="2">
    <source>
        <dbReference type="Proteomes" id="UP001143463"/>
    </source>
</evidence>
<dbReference type="Gene3D" id="1.25.10.10">
    <property type="entry name" value="Leucine-rich Repeat Variant"/>
    <property type="match status" value="2"/>
</dbReference>
<dbReference type="AlphaFoldDB" id="A0A9W6P0B0"/>
<reference evidence="1" key="2">
    <citation type="submission" date="2023-01" db="EMBL/GenBank/DDBJ databases">
        <authorList>
            <person name="Sun Q."/>
            <person name="Evtushenko L."/>
        </authorList>
    </citation>
    <scope>NUCLEOTIDE SEQUENCE</scope>
    <source>
        <strain evidence="1">VKM Ac-1069</strain>
    </source>
</reference>
<accession>A0A9W6P0B0</accession>
<evidence type="ECO:0008006" key="3">
    <source>
        <dbReference type="Google" id="ProtNLM"/>
    </source>
</evidence>
<keyword evidence="2" id="KW-1185">Reference proteome</keyword>
<organism evidence="1 2">
    <name type="scientific">Pseudonocardia halophobica</name>
    <dbReference type="NCBI Taxonomy" id="29401"/>
    <lineage>
        <taxon>Bacteria</taxon>
        <taxon>Bacillati</taxon>
        <taxon>Actinomycetota</taxon>
        <taxon>Actinomycetes</taxon>
        <taxon>Pseudonocardiales</taxon>
        <taxon>Pseudonocardiaceae</taxon>
        <taxon>Pseudonocardia</taxon>
    </lineage>
</organism>
<evidence type="ECO:0000313" key="1">
    <source>
        <dbReference type="EMBL" id="GLL15498.1"/>
    </source>
</evidence>